<feature type="region of interest" description="Disordered" evidence="1">
    <location>
        <begin position="753"/>
        <end position="796"/>
    </location>
</feature>
<dbReference type="InterPro" id="IPR056223">
    <property type="entry name" value="PH_24"/>
</dbReference>
<dbReference type="Pfam" id="PF24345">
    <property type="entry name" value="PH_24"/>
    <property type="match status" value="1"/>
</dbReference>
<evidence type="ECO:0000259" key="4">
    <source>
        <dbReference type="Pfam" id="PF24345"/>
    </source>
</evidence>
<feature type="region of interest" description="Disordered" evidence="1">
    <location>
        <begin position="865"/>
        <end position="1036"/>
    </location>
</feature>
<evidence type="ECO:0000256" key="1">
    <source>
        <dbReference type="SAM" id="MobiDB-lite"/>
    </source>
</evidence>
<feature type="compositionally biased region" description="Basic and acidic residues" evidence="1">
    <location>
        <begin position="307"/>
        <end position="318"/>
    </location>
</feature>
<feature type="compositionally biased region" description="Basic and acidic residues" evidence="1">
    <location>
        <begin position="1760"/>
        <end position="1770"/>
    </location>
</feature>
<keyword evidence="6" id="KW-1185">Reference proteome</keyword>
<feature type="region of interest" description="Disordered" evidence="1">
    <location>
        <begin position="1"/>
        <end position="137"/>
    </location>
</feature>
<dbReference type="EMBL" id="JAQGDS010000002">
    <property type="protein sequence ID" value="KAJ6263624.1"/>
    <property type="molecule type" value="Genomic_DNA"/>
</dbReference>
<feature type="region of interest" description="Disordered" evidence="1">
    <location>
        <begin position="158"/>
        <end position="203"/>
    </location>
</feature>
<feature type="domain" description="PH" evidence="4">
    <location>
        <begin position="2068"/>
        <end position="2174"/>
    </location>
</feature>
<name>A0AAD6J323_DREDA</name>
<evidence type="ECO:0000259" key="3">
    <source>
        <dbReference type="Pfam" id="PF24344"/>
    </source>
</evidence>
<evidence type="ECO:0000259" key="2">
    <source>
        <dbReference type="Pfam" id="PF24340"/>
    </source>
</evidence>
<feature type="domain" description="DBL homology" evidence="2">
    <location>
        <begin position="1165"/>
        <end position="1421"/>
    </location>
</feature>
<feature type="compositionally biased region" description="Basic and acidic residues" evidence="1">
    <location>
        <begin position="1734"/>
        <end position="1752"/>
    </location>
</feature>
<dbReference type="InterPro" id="IPR056222">
    <property type="entry name" value="PH_23"/>
</dbReference>
<feature type="domain" description="PH" evidence="3">
    <location>
        <begin position="1436"/>
        <end position="1581"/>
    </location>
</feature>
<feature type="region of interest" description="Disordered" evidence="1">
    <location>
        <begin position="1700"/>
        <end position="2030"/>
    </location>
</feature>
<feature type="region of interest" description="Disordered" evidence="1">
    <location>
        <begin position="639"/>
        <end position="682"/>
    </location>
</feature>
<feature type="region of interest" description="Disordered" evidence="1">
    <location>
        <begin position="1060"/>
        <end position="1081"/>
    </location>
</feature>
<dbReference type="PANTHER" id="PTHR48125:SF12">
    <property type="entry name" value="AT HOOK TRANSCRIPTION FACTOR FAMILY-RELATED"/>
    <property type="match status" value="1"/>
</dbReference>
<feature type="compositionally biased region" description="Low complexity" evidence="1">
    <location>
        <begin position="931"/>
        <end position="947"/>
    </location>
</feature>
<dbReference type="PANTHER" id="PTHR48125">
    <property type="entry name" value="LP07818P1"/>
    <property type="match status" value="1"/>
</dbReference>
<dbReference type="Pfam" id="PF24344">
    <property type="entry name" value="PH_23"/>
    <property type="match status" value="1"/>
</dbReference>
<feature type="compositionally biased region" description="Basic and acidic residues" evidence="1">
    <location>
        <begin position="778"/>
        <end position="790"/>
    </location>
</feature>
<organism evidence="5 6">
    <name type="scientific">Drechslerella dactyloides</name>
    <name type="common">Nematode-trapping fungus</name>
    <name type="synonym">Arthrobotrys dactyloides</name>
    <dbReference type="NCBI Taxonomy" id="74499"/>
    <lineage>
        <taxon>Eukaryota</taxon>
        <taxon>Fungi</taxon>
        <taxon>Dikarya</taxon>
        <taxon>Ascomycota</taxon>
        <taxon>Pezizomycotina</taxon>
        <taxon>Orbiliomycetes</taxon>
        <taxon>Orbiliales</taxon>
        <taxon>Orbiliaceae</taxon>
        <taxon>Drechslerella</taxon>
    </lineage>
</organism>
<feature type="compositionally biased region" description="Low complexity" evidence="1">
    <location>
        <begin position="185"/>
        <end position="197"/>
    </location>
</feature>
<comment type="caution">
    <text evidence="5">The sequence shown here is derived from an EMBL/GenBank/DDBJ whole genome shotgun (WGS) entry which is preliminary data.</text>
</comment>
<gene>
    <name evidence="5" type="ORF">Dda_2192</name>
</gene>
<accession>A0AAD6J323</accession>
<feature type="compositionally biased region" description="Polar residues" evidence="1">
    <location>
        <begin position="971"/>
        <end position="985"/>
    </location>
</feature>
<feature type="compositionally biased region" description="Acidic residues" evidence="1">
    <location>
        <begin position="1988"/>
        <end position="2010"/>
    </location>
</feature>
<feature type="compositionally biased region" description="Basic and acidic residues" evidence="1">
    <location>
        <begin position="639"/>
        <end position="660"/>
    </location>
</feature>
<feature type="compositionally biased region" description="Basic residues" evidence="1">
    <location>
        <begin position="1724"/>
        <end position="1733"/>
    </location>
</feature>
<feature type="compositionally biased region" description="Low complexity" evidence="1">
    <location>
        <begin position="1863"/>
        <end position="1899"/>
    </location>
</feature>
<feature type="compositionally biased region" description="Polar residues" evidence="1">
    <location>
        <begin position="1069"/>
        <end position="1081"/>
    </location>
</feature>
<sequence>MASGAPKRRLRDPNEIFASIDRPLSSPFASPDGKDAAGGVISSASSPIKPTPFSSPPASASPSPRPAGKPQIFTSRRVLSISKRFSGTGSLLRRAGSPPRGRRSPPPRRVSARKTSGTGRGGIKPPLDLGPQHSPHDTVNVRERVRKWQAAGGGVIEAEANNYVPPPPVNATANGTPQSPTSVVGAGASARPRSSSRSPEKRRTMLADYTINHNFDELETSSARWGREPLALPAPPALSAYGSNAGSWKGSRAGSVVSNRDVGEWEDANSVVEMSRQDDRDKAAAWNSAPEDRGSAAPAKKKKKRVPRDGMDVDEIRARKERRKKRLVTMSSTGNARETDAERNVKATGSNARTDAHDDIVDPTDGGVSLLAFDIPGSELEATDDVAVVPTAVLNALPPPIPAHAGQSIRSLDDPSAPHSLKSAKSLDHSLSMKKSNKSLDGKPAVALKSAKSLEGTSIRSDDHATHSTNTSLLDDDGIRVTPISRKATKAEKHQRHKQRQAELIEREKNRVREEERLRYQQIERIREEARQEEIERIKEEERQRELERIKDEECQRALDEERIREEERQKIREREKEERRRKRNLIHEQERKRQIERIREEETLKVIEEMRREQERERLELERERALLEEQRQLAREQELARREEERREEIMTEIERATQRSTTRARKKRKDKESVVAEEVQKRVGPDALRTKEEMAEAIKAAVREVMGEMFGEIIFEDEHRAKDHAATNTLTERSNVSSNVTTDIATSVEIEEQEHITRETTPDVDKRSPKVTSPKVERKSLSPKLERSPPVGHNDITFRAVEFKRPEAETKRTLDFKRSLDFRRPDAEAKKPADVKKFFDVRKAEFELKRPSEIKKAEVEAKKAEAEAKRAEAEAKKAIEVKKSEAELKKQLELKRSEAELKKPTEVKTPEVLEEPASPPLPPHPAVEDTPASPSSPETPTKTSLFSIPKRRINLFGSQTAKRRRKPFQSTIPEESASQLSAGDSEPTSPPPSGTRIFSFAPRTAAEPISPPTRQISAASSSHHADAASPPARQISLASSSNHTNHSAATTSQIHRNLPDDENLNLPGQNMSSGLTRSLTSPAAHTNLAKTAQDEDPGDEYFVSVHEPLYRGSGIKRYKSTADLISILSERRPSSSTRAKSVKSIKSARSIRSVKNKVVVGTLTLTDLLAELAADEFSYTEDLQLLEHRIVPVLLDAKLAKTDQEAVAGKRMSPEKLIENNPLKSIVDVSIALKRINGIHERLADAIKAATTRGLTAPRQDDAATAISGVAGSGGVMANSGAVSVAPNPEEILKWAQAAKYVYEDYVACWKMDWDQVVISSQVLEAIERKKEAAASGAAPPAGSGAGSAPVNGDFSSSAAGAATSGRTIDVGYLLKRPLVRTRVLTKFFKRINYLSPSPLAEEAFISFQTLVGAARHKVAEERARLEDEAAACIDASRVRDLQTLEICYGVVIDPHRRVRARDIFEMKLRHSQGKTLAKTVELYLRDEAKSKNSKTASSDSNPELLICELAKDDPERKWLAFQPLPVKWISAKQGTNDGDLLLDVNARLSDGSRWHERMTLTADPMIKMEWLHLLGAAADEVAKASRMHLDVRLPSADEDFRQPILAEIDTQLKSLGIDADNYSEPPTPGMSIVSEIDRIPESDTALMNEGEKPGKPTVAVVVIPGVSDLYDGGALAVPVYGELPHIVQMMPHYVGKKRMASPPPSTISPMSSASYGPARLQRRRTRHEQRRMAEVKRKEEEMAKKQKEAQAAATAKEAKEEREQEGRTSPTKKKSGSPFKLRNRSQSPTKTASLSFNIATSPPTPPRAAEHEKENGDALSADEASLLSWTEENLKFGRQKGGYGLADGGLRRRARSESESSGEGSSVLSGSTRSSATQQAKSSTSARSRASGSSAQEEEDAPPPVPLHTSPSQEDLRSVSSTSSGGTVRNASQTSSPSQQVSQNSHFRGALRRRLSSPLKHEYAPSSATESDGGSRSPGSLTDSDSDSPTDSEPEDDDDDRSDDELSTVPPQIEDEDGDIPGPMFEDMIAGRNLHSAGRKDAMPSYDDMSRRVSLPRHSAKGSASGYSTNAFVYTWSKNAWEKISEEESRLLVLDNFIEVYAVADGPSGKPLMSLEVTPAMPIRRGTAVDLSIRAEPRAKFQGGSVMFRSRTQPDCDALYNAINTGRINACNHGFGGGRPARKTSIGRNGSVRGYRAVNVDAPAVSSVNSGPAFPGETASIIMSETSSLGSLGSAFSAFKGTLRNSIFGGQKSSNGSSWMSSSSTSSGLAGPRGIINPLGGIPITGIGGEAPYDGTGYVSNLKIKLWKRERSGNKWADLGPGRLNIITPPPGHAARGGGGLNAGEKRVVIRDRKGQNTLLDVVLGEACFEKVARTGIAVHVPVEDDGFVPTLVNAGSAGRSSVYMLQFKGENETKETFRIVGRKELG</sequence>
<proteinExistence type="predicted"/>
<dbReference type="Proteomes" id="UP001221413">
    <property type="component" value="Unassembled WGS sequence"/>
</dbReference>
<feature type="compositionally biased region" description="Basic residues" evidence="1">
    <location>
        <begin position="100"/>
        <end position="112"/>
    </location>
</feature>
<protein>
    <submittedName>
        <fullName evidence="5">Uncharacterized protein</fullName>
    </submittedName>
</protein>
<feature type="compositionally biased region" description="Basic residues" evidence="1">
    <location>
        <begin position="1"/>
        <end position="10"/>
    </location>
</feature>
<feature type="compositionally biased region" description="Basic and acidic residues" evidence="1">
    <location>
        <begin position="756"/>
        <end position="771"/>
    </location>
</feature>
<feature type="compositionally biased region" description="Polar residues" evidence="1">
    <location>
        <begin position="1788"/>
        <end position="1805"/>
    </location>
</feature>
<feature type="region of interest" description="Disordered" evidence="1">
    <location>
        <begin position="242"/>
        <end position="363"/>
    </location>
</feature>
<feature type="compositionally biased region" description="Basic and acidic residues" evidence="1">
    <location>
        <begin position="865"/>
        <end position="914"/>
    </location>
</feature>
<dbReference type="InterPro" id="IPR056416">
    <property type="entry name" value="DH_2_fung"/>
</dbReference>
<evidence type="ECO:0000313" key="5">
    <source>
        <dbReference type="EMBL" id="KAJ6263624.1"/>
    </source>
</evidence>
<reference evidence="5" key="1">
    <citation type="submission" date="2023-01" db="EMBL/GenBank/DDBJ databases">
        <title>The chitinases involved in constricting ring structure development in the nematode-trapping fungus Drechslerella dactyloides.</title>
        <authorList>
            <person name="Wang R."/>
            <person name="Zhang L."/>
            <person name="Tang P."/>
            <person name="Li S."/>
            <person name="Liang L."/>
        </authorList>
    </citation>
    <scope>NUCLEOTIDE SEQUENCE</scope>
    <source>
        <strain evidence="5">YMF1.00031</strain>
    </source>
</reference>
<evidence type="ECO:0000313" key="6">
    <source>
        <dbReference type="Proteomes" id="UP001221413"/>
    </source>
</evidence>
<feature type="compositionally biased region" description="Low complexity" evidence="1">
    <location>
        <begin position="1922"/>
        <end position="1949"/>
    </location>
</feature>
<feature type="region of interest" description="Disordered" evidence="1">
    <location>
        <begin position="400"/>
        <end position="511"/>
    </location>
</feature>
<feature type="compositionally biased region" description="Basic and acidic residues" evidence="1">
    <location>
        <begin position="500"/>
        <end position="511"/>
    </location>
</feature>
<feature type="compositionally biased region" description="Low complexity" evidence="1">
    <location>
        <begin position="1020"/>
        <end position="1036"/>
    </location>
</feature>
<feature type="compositionally biased region" description="Basic and acidic residues" evidence="1">
    <location>
        <begin position="673"/>
        <end position="682"/>
    </location>
</feature>
<dbReference type="Pfam" id="PF24340">
    <property type="entry name" value="DH_2"/>
    <property type="match status" value="1"/>
</dbReference>